<proteinExistence type="predicted"/>
<keyword evidence="3" id="KW-1185">Reference proteome</keyword>
<sequence length="69" mass="7334">MGCIPSKQKVLDGDSSTTVLSATQEKKQRKQKKGPPSPVVGEDAAPWVKGHRVLTHKDGTVIIAEGKIA</sequence>
<feature type="compositionally biased region" description="Polar residues" evidence="1">
    <location>
        <begin position="14"/>
        <end position="23"/>
    </location>
</feature>
<evidence type="ECO:0000313" key="3">
    <source>
        <dbReference type="Proteomes" id="UP001215151"/>
    </source>
</evidence>
<dbReference type="AlphaFoldDB" id="A0AAD7XFB8"/>
<dbReference type="EMBL" id="JAPEVG010000022">
    <property type="protein sequence ID" value="KAJ8495611.1"/>
    <property type="molecule type" value="Genomic_DNA"/>
</dbReference>
<evidence type="ECO:0000256" key="1">
    <source>
        <dbReference type="SAM" id="MobiDB-lite"/>
    </source>
</evidence>
<reference evidence="2" key="1">
    <citation type="submission" date="2022-11" db="EMBL/GenBank/DDBJ databases">
        <title>Genome Sequence of Cubamyces cubensis.</title>
        <authorList>
            <person name="Buettner E."/>
        </authorList>
    </citation>
    <scope>NUCLEOTIDE SEQUENCE</scope>
    <source>
        <strain evidence="2">MPL-01</strain>
    </source>
</reference>
<accession>A0AAD7XFB8</accession>
<feature type="region of interest" description="Disordered" evidence="1">
    <location>
        <begin position="1"/>
        <end position="46"/>
    </location>
</feature>
<dbReference type="Proteomes" id="UP001215151">
    <property type="component" value="Unassembled WGS sequence"/>
</dbReference>
<name>A0AAD7XFB8_9APHY</name>
<comment type="caution">
    <text evidence="2">The sequence shown here is derived from an EMBL/GenBank/DDBJ whole genome shotgun (WGS) entry which is preliminary data.</text>
</comment>
<protein>
    <submittedName>
        <fullName evidence="2">Uncharacterized protein</fullName>
    </submittedName>
</protein>
<organism evidence="2 3">
    <name type="scientific">Trametes cubensis</name>
    <dbReference type="NCBI Taxonomy" id="1111947"/>
    <lineage>
        <taxon>Eukaryota</taxon>
        <taxon>Fungi</taxon>
        <taxon>Dikarya</taxon>
        <taxon>Basidiomycota</taxon>
        <taxon>Agaricomycotina</taxon>
        <taxon>Agaricomycetes</taxon>
        <taxon>Polyporales</taxon>
        <taxon>Polyporaceae</taxon>
        <taxon>Trametes</taxon>
    </lineage>
</organism>
<evidence type="ECO:0000313" key="2">
    <source>
        <dbReference type="EMBL" id="KAJ8495611.1"/>
    </source>
</evidence>
<gene>
    <name evidence="2" type="ORF">ONZ51_g1577</name>
</gene>